<dbReference type="InterPro" id="IPR004601">
    <property type="entry name" value="UvdE"/>
</dbReference>
<keyword evidence="1" id="KW-0227">DNA damage</keyword>
<evidence type="ECO:0000313" key="4">
    <source>
        <dbReference type="EMBL" id="JAV84257.1"/>
    </source>
</evidence>
<accession>A0A1Y1MM27</accession>
<organism evidence="4">
    <name type="scientific">Photinus pyralis</name>
    <name type="common">Common eastern firefly</name>
    <name type="synonym">Lampyris pyralis</name>
    <dbReference type="NCBI Taxonomy" id="7054"/>
    <lineage>
        <taxon>Eukaryota</taxon>
        <taxon>Metazoa</taxon>
        <taxon>Ecdysozoa</taxon>
        <taxon>Arthropoda</taxon>
        <taxon>Hexapoda</taxon>
        <taxon>Insecta</taxon>
        <taxon>Pterygota</taxon>
        <taxon>Neoptera</taxon>
        <taxon>Endopterygota</taxon>
        <taxon>Coleoptera</taxon>
        <taxon>Polyphaga</taxon>
        <taxon>Elateriformia</taxon>
        <taxon>Elateroidea</taxon>
        <taxon>Lampyridae</taxon>
        <taxon>Lampyrinae</taxon>
        <taxon>Photinus</taxon>
    </lineage>
</organism>
<evidence type="ECO:0000256" key="3">
    <source>
        <dbReference type="SAM" id="MobiDB-lite"/>
    </source>
</evidence>
<dbReference type="GO" id="GO:0005739">
    <property type="term" value="C:mitochondrion"/>
    <property type="evidence" value="ECO:0007669"/>
    <property type="project" value="TreeGrafter"/>
</dbReference>
<dbReference type="PANTHER" id="PTHR31290:SF5">
    <property type="entry name" value="UV-DAMAGE ENDONUCLEASE"/>
    <property type="match status" value="1"/>
</dbReference>
<dbReference type="GO" id="GO:0009411">
    <property type="term" value="P:response to UV"/>
    <property type="evidence" value="ECO:0007669"/>
    <property type="project" value="InterPro"/>
</dbReference>
<dbReference type="GO" id="GO:0005634">
    <property type="term" value="C:nucleus"/>
    <property type="evidence" value="ECO:0007669"/>
    <property type="project" value="TreeGrafter"/>
</dbReference>
<proteinExistence type="predicted"/>
<feature type="region of interest" description="Disordered" evidence="3">
    <location>
        <begin position="37"/>
        <end position="65"/>
    </location>
</feature>
<dbReference type="GO" id="GO:0006289">
    <property type="term" value="P:nucleotide-excision repair"/>
    <property type="evidence" value="ECO:0007669"/>
    <property type="project" value="InterPro"/>
</dbReference>
<feature type="compositionally biased region" description="Basic and acidic residues" evidence="3">
    <location>
        <begin position="37"/>
        <end position="47"/>
    </location>
</feature>
<sequence length="115" mass="13212">MDLMIEAKDKEQAVFELMRTFKLPGWNLFNNIVPHERADEPRREVPKKGKRSVGGKAQVNGTTETMCEAPEHILSADDVNMGGPERRVYWPEGMEEWLKPRKREVKTATKNGCDK</sequence>
<protein>
    <submittedName>
        <fullName evidence="4">Uncharacterized protein</fullName>
    </submittedName>
</protein>
<dbReference type="AlphaFoldDB" id="A0A1Y1MM27"/>
<dbReference type="GO" id="GO:0004519">
    <property type="term" value="F:endonuclease activity"/>
    <property type="evidence" value="ECO:0007669"/>
    <property type="project" value="InterPro"/>
</dbReference>
<evidence type="ECO:0000256" key="1">
    <source>
        <dbReference type="ARBA" id="ARBA00022763"/>
    </source>
</evidence>
<dbReference type="EMBL" id="GEZM01033354">
    <property type="protein sequence ID" value="JAV84257.1"/>
    <property type="molecule type" value="Transcribed_RNA"/>
</dbReference>
<evidence type="ECO:0000256" key="2">
    <source>
        <dbReference type="ARBA" id="ARBA00023204"/>
    </source>
</evidence>
<keyword evidence="2" id="KW-0234">DNA repair</keyword>
<dbReference type="GO" id="GO:0043504">
    <property type="term" value="P:mitochondrial DNA repair"/>
    <property type="evidence" value="ECO:0007669"/>
    <property type="project" value="TreeGrafter"/>
</dbReference>
<dbReference type="PANTHER" id="PTHR31290">
    <property type="entry name" value="UV-DAMAGE ENDONUCLEASE"/>
    <property type="match status" value="1"/>
</dbReference>
<reference evidence="4" key="1">
    <citation type="journal article" date="2016" name="Sci. Rep.">
        <title>Molecular characterization of firefly nuptial gifts: a multi-omics approach sheds light on postcopulatory sexual selection.</title>
        <authorList>
            <person name="Al-Wathiqui N."/>
            <person name="Fallon T.R."/>
            <person name="South A."/>
            <person name="Weng J.K."/>
            <person name="Lewis S.M."/>
        </authorList>
    </citation>
    <scope>NUCLEOTIDE SEQUENCE</scope>
</reference>
<name>A0A1Y1MM27_PHOPY</name>